<evidence type="ECO:0000313" key="2">
    <source>
        <dbReference type="Proteomes" id="UP000887560"/>
    </source>
</evidence>
<sequence>LTSSSATSSGSSHYGQSDKAVLTNSKSTHAPIQSSYPNQRRPSGGSAIIHRNTESVERITASSNTRLPQPTTKRSNSAPRGKEISKPTGKINSNTGKSTFSTPKSAGMSYTLPDTRLAKSQLSHIEKNIPPNIIPSNSLNDAYVQLFICLKDNFDNSDLRKEFLQNLNESLIFQKAGELYENRENYFVELIRDDGRKSFIDKVGELLFSEEEPR</sequence>
<dbReference type="Proteomes" id="UP000887560">
    <property type="component" value="Unplaced"/>
</dbReference>
<dbReference type="WBParaSite" id="scf7180000423416.g10930">
    <property type="protein sequence ID" value="scf7180000423416.g10930"/>
    <property type="gene ID" value="scf7180000423416.g10930"/>
</dbReference>
<feature type="compositionally biased region" description="Polar residues" evidence="1">
    <location>
        <begin position="22"/>
        <end position="41"/>
    </location>
</feature>
<organism evidence="2 3">
    <name type="scientific">Meloidogyne floridensis</name>
    <dbReference type="NCBI Taxonomy" id="298350"/>
    <lineage>
        <taxon>Eukaryota</taxon>
        <taxon>Metazoa</taxon>
        <taxon>Ecdysozoa</taxon>
        <taxon>Nematoda</taxon>
        <taxon>Chromadorea</taxon>
        <taxon>Rhabditida</taxon>
        <taxon>Tylenchina</taxon>
        <taxon>Tylenchomorpha</taxon>
        <taxon>Tylenchoidea</taxon>
        <taxon>Meloidogynidae</taxon>
        <taxon>Meloidogyninae</taxon>
        <taxon>Meloidogyne</taxon>
    </lineage>
</organism>
<name>A0A915P5V4_9BILA</name>
<feature type="compositionally biased region" description="Polar residues" evidence="1">
    <location>
        <begin position="60"/>
        <end position="78"/>
    </location>
</feature>
<feature type="region of interest" description="Disordered" evidence="1">
    <location>
        <begin position="1"/>
        <end position="109"/>
    </location>
</feature>
<keyword evidence="2" id="KW-1185">Reference proteome</keyword>
<protein>
    <submittedName>
        <fullName evidence="3">Uncharacterized protein</fullName>
    </submittedName>
</protein>
<proteinExistence type="predicted"/>
<accession>A0A915P5V4</accession>
<feature type="compositionally biased region" description="Polar residues" evidence="1">
    <location>
        <begin position="90"/>
        <end position="104"/>
    </location>
</feature>
<reference evidence="3" key="1">
    <citation type="submission" date="2022-11" db="UniProtKB">
        <authorList>
            <consortium name="WormBaseParasite"/>
        </authorList>
    </citation>
    <scope>IDENTIFICATION</scope>
</reference>
<evidence type="ECO:0000256" key="1">
    <source>
        <dbReference type="SAM" id="MobiDB-lite"/>
    </source>
</evidence>
<dbReference type="AlphaFoldDB" id="A0A915P5V4"/>
<evidence type="ECO:0000313" key="3">
    <source>
        <dbReference type="WBParaSite" id="scf7180000423416.g10930"/>
    </source>
</evidence>
<feature type="compositionally biased region" description="Low complexity" evidence="1">
    <location>
        <begin position="1"/>
        <end position="12"/>
    </location>
</feature>